<feature type="domain" description="4Fe-4S ferredoxin-type" evidence="5">
    <location>
        <begin position="113"/>
        <end position="144"/>
    </location>
</feature>
<evidence type="ECO:0000256" key="3">
    <source>
        <dbReference type="ARBA" id="ARBA00023014"/>
    </source>
</evidence>
<dbReference type="GO" id="GO:0051536">
    <property type="term" value="F:iron-sulfur cluster binding"/>
    <property type="evidence" value="ECO:0007669"/>
    <property type="project" value="UniProtKB-KW"/>
</dbReference>
<evidence type="ECO:0000256" key="1">
    <source>
        <dbReference type="ARBA" id="ARBA00022723"/>
    </source>
</evidence>
<dbReference type="EMBL" id="EF531339">
    <property type="protein sequence ID" value="ABV27200.1"/>
    <property type="molecule type" value="Genomic_DNA"/>
</dbReference>
<feature type="binding site" evidence="7">
    <location>
        <position position="134"/>
    </location>
    <ligand>
        <name>[4Fe-4S] cluster</name>
        <dbReference type="ChEBI" id="CHEBI:49883"/>
        <label>1</label>
    </ligand>
</feature>
<feature type="region of interest" description="Disordered" evidence="4">
    <location>
        <begin position="1"/>
        <end position="71"/>
    </location>
</feature>
<dbReference type="SMR" id="A8DJF8"/>
<evidence type="ECO:0007829" key="7">
    <source>
        <dbReference type="PDB" id="7VZG"/>
    </source>
</evidence>
<dbReference type="PROSITE" id="PS51379">
    <property type="entry name" value="4FE4S_FER_2"/>
    <property type="match status" value="2"/>
</dbReference>
<protein>
    <submittedName>
        <fullName evidence="6">Photosystem P840 reaction center iron-sulfur protein</fullName>
    </submittedName>
</protein>
<dbReference type="Pfam" id="PF12838">
    <property type="entry name" value="Fer4_7"/>
    <property type="match status" value="1"/>
</dbReference>
<keyword evidence="3 7" id="KW-0411">Iron-sulfur</keyword>
<evidence type="ECO:0000313" key="6">
    <source>
        <dbReference type="EMBL" id="ABV27200.1"/>
    </source>
</evidence>
<sequence>MAAEEKAEMAKDASAEAPAEKAATKAAAKTAAKSAAAKAPAKAAAKAAPPPIPGPPSRLSRPKTAAPKKKRERQIYTIIEELCIGCGFCTDECPPKVNAILPRDVEAVLDGGETYWIDQTRCISCSLCFVAGTCPTDAVVFTEGGVSRTQYMEDYMHIELVDEPYWRTRDELSRLGSIL</sequence>
<gene>
    <name evidence="6" type="ORF">YS_M60-F11.051</name>
</gene>
<dbReference type="Gene3D" id="3.30.70.20">
    <property type="match status" value="2"/>
</dbReference>
<name>A8DJF8_9BACT</name>
<feature type="binding site" evidence="7">
    <location>
        <position position="128"/>
    </location>
    <ligand>
        <name>[4Fe-4S] cluster</name>
        <dbReference type="ChEBI" id="CHEBI:49883"/>
        <label>2</label>
    </ligand>
</feature>
<dbReference type="AlphaFoldDB" id="A8DJF8"/>
<evidence type="ECO:0000256" key="4">
    <source>
        <dbReference type="SAM" id="MobiDB-lite"/>
    </source>
</evidence>
<reference evidence="7" key="2">
    <citation type="journal article" date="2022" name="Nat. Commun.">
        <title>Structure of the Acidobacteria homodimeric reaction center bound with cytochrome c.</title>
        <authorList>
            <person name="Dong S."/>
            <person name="Huang G."/>
            <person name="Wang C."/>
            <person name="Wang J."/>
            <person name="Sui S.F."/>
            <person name="Qin X."/>
        </authorList>
    </citation>
    <scope>STRUCTURE BY ELECTRON MICROSCOPY (2.61 ANGSTROMS) OF 74-149 IN COMPLEX WITH [4FE-4S] CLUSTER</scope>
</reference>
<dbReference type="InterPro" id="IPR017896">
    <property type="entry name" value="4Fe4S_Fe-S-bd"/>
</dbReference>
<dbReference type="PDB" id="7VZG">
    <property type="method" value="EM"/>
    <property type="resolution" value="2.61 A"/>
    <property type="chains" value="B=74-149"/>
</dbReference>
<feature type="compositionally biased region" description="Low complexity" evidence="4">
    <location>
        <begin position="24"/>
        <end position="47"/>
    </location>
</feature>
<dbReference type="SUPFAM" id="SSF54862">
    <property type="entry name" value="4Fe-4S ferredoxins"/>
    <property type="match status" value="1"/>
</dbReference>
<feature type="binding site" evidence="7">
    <location>
        <position position="89"/>
    </location>
    <ligand>
        <name>[4Fe-4S] cluster</name>
        <dbReference type="ChEBI" id="CHEBI:49883"/>
        <label>1</label>
    </ligand>
</feature>
<keyword evidence="1 7" id="KW-0479">Metal-binding</keyword>
<feature type="binding site" evidence="7">
    <location>
        <position position="83"/>
    </location>
    <ligand>
        <name>[4Fe-4S] cluster</name>
        <dbReference type="ChEBI" id="CHEBI:49883"/>
        <label>1</label>
    </ligand>
</feature>
<dbReference type="GO" id="GO:0046872">
    <property type="term" value="F:metal ion binding"/>
    <property type="evidence" value="ECO:0007669"/>
    <property type="project" value="UniProtKB-KW"/>
</dbReference>
<organism evidence="6">
    <name type="scientific">Chloracidobacterium thermophilum</name>
    <dbReference type="NCBI Taxonomy" id="458033"/>
    <lineage>
        <taxon>Bacteria</taxon>
        <taxon>Pseudomonadati</taxon>
        <taxon>Acidobacteriota</taxon>
        <taxon>Terriglobia</taxon>
        <taxon>Terriglobales</taxon>
        <taxon>Acidobacteriaceae</taxon>
        <taxon>Chloracidobacterium</taxon>
    </lineage>
</organism>
<feature type="compositionally biased region" description="Basic and acidic residues" evidence="4">
    <location>
        <begin position="1"/>
        <end position="23"/>
    </location>
</feature>
<dbReference type="PROSITE" id="PS00198">
    <property type="entry name" value="4FE4S_FER_1"/>
    <property type="match status" value="1"/>
</dbReference>
<evidence type="ECO:0000259" key="5">
    <source>
        <dbReference type="PROSITE" id="PS51379"/>
    </source>
</evidence>
<keyword evidence="2 7" id="KW-0408">Iron</keyword>
<proteinExistence type="evidence at protein level"/>
<keyword evidence="7" id="KW-0002">3D-structure</keyword>
<keyword evidence="7" id="KW-0004">4Fe-4S</keyword>
<evidence type="ECO:0000256" key="2">
    <source>
        <dbReference type="ARBA" id="ARBA00023004"/>
    </source>
</evidence>
<feature type="binding site" evidence="7">
    <location>
        <position position="93"/>
    </location>
    <ligand>
        <name>[4Fe-4S] cluster</name>
        <dbReference type="ChEBI" id="CHEBI:49883"/>
        <label>2</label>
    </ligand>
</feature>
<dbReference type="InterPro" id="IPR017900">
    <property type="entry name" value="4Fe4S_Fe_S_CS"/>
</dbReference>
<feature type="binding site" evidence="7">
    <location>
        <position position="86"/>
    </location>
    <ligand>
        <name>[4Fe-4S] cluster</name>
        <dbReference type="ChEBI" id="CHEBI:49883"/>
        <label>1</label>
    </ligand>
</feature>
<feature type="binding site" evidence="7">
    <location>
        <position position="125"/>
    </location>
    <ligand>
        <name>[4Fe-4S] cluster</name>
        <dbReference type="ChEBI" id="CHEBI:49883"/>
        <label>2</label>
    </ligand>
</feature>
<dbReference type="EMDB" id="EMD-32228"/>
<accession>A8DJF8</accession>
<reference evidence="6" key="1">
    <citation type="journal article" date="2007" name="Science">
        <title>Candidatus Chloracidobacterium thermophilum: an aerobic phototrophic Acidobacterium.</title>
        <authorList>
            <person name="Bryant D.A."/>
            <person name="Costas A.M."/>
            <person name="Maresca J.A."/>
            <person name="Chew A.G."/>
            <person name="Klatt C.G."/>
            <person name="Bateson M.M."/>
            <person name="Tallon L.J."/>
            <person name="Hostetler J."/>
            <person name="Nelson W.C."/>
            <person name="Heidelberg J.F."/>
            <person name="Ward D.M."/>
        </authorList>
    </citation>
    <scope>NUCLEOTIDE SEQUENCE</scope>
</reference>
<feature type="binding site" evidence="7">
    <location>
        <position position="122"/>
    </location>
    <ligand>
        <name>[4Fe-4S] cluster</name>
        <dbReference type="ChEBI" id="CHEBI:49883"/>
        <label>2</label>
    </ligand>
</feature>
<feature type="domain" description="4Fe-4S ferredoxin-type" evidence="5">
    <location>
        <begin position="74"/>
        <end position="103"/>
    </location>
</feature>